<comment type="caution">
    <text evidence="1">The sequence shown here is derived from an EMBL/GenBank/DDBJ whole genome shotgun (WGS) entry which is preliminary data.</text>
</comment>
<proteinExistence type="predicted"/>
<gene>
    <name evidence="1" type="ORF">BaRGS_00003787</name>
</gene>
<evidence type="ECO:0000313" key="2">
    <source>
        <dbReference type="Proteomes" id="UP001519460"/>
    </source>
</evidence>
<evidence type="ECO:0008006" key="3">
    <source>
        <dbReference type="Google" id="ProtNLM"/>
    </source>
</evidence>
<organism evidence="1 2">
    <name type="scientific">Batillaria attramentaria</name>
    <dbReference type="NCBI Taxonomy" id="370345"/>
    <lineage>
        <taxon>Eukaryota</taxon>
        <taxon>Metazoa</taxon>
        <taxon>Spiralia</taxon>
        <taxon>Lophotrochozoa</taxon>
        <taxon>Mollusca</taxon>
        <taxon>Gastropoda</taxon>
        <taxon>Caenogastropoda</taxon>
        <taxon>Sorbeoconcha</taxon>
        <taxon>Cerithioidea</taxon>
        <taxon>Batillariidae</taxon>
        <taxon>Batillaria</taxon>
    </lineage>
</organism>
<dbReference type="Proteomes" id="UP001519460">
    <property type="component" value="Unassembled WGS sequence"/>
</dbReference>
<protein>
    <recommendedName>
        <fullName evidence="3">Ribosomal protein S14</fullName>
    </recommendedName>
</protein>
<reference evidence="1 2" key="1">
    <citation type="journal article" date="2023" name="Sci. Data">
        <title>Genome assembly of the Korean intertidal mud-creeper Batillaria attramentaria.</title>
        <authorList>
            <person name="Patra A.K."/>
            <person name="Ho P.T."/>
            <person name="Jun S."/>
            <person name="Lee S.J."/>
            <person name="Kim Y."/>
            <person name="Won Y.J."/>
        </authorList>
    </citation>
    <scope>NUCLEOTIDE SEQUENCE [LARGE SCALE GENOMIC DNA]</scope>
    <source>
        <strain evidence="1">Wonlab-2016</strain>
    </source>
</reference>
<dbReference type="AlphaFoldDB" id="A0ABD0M0C9"/>
<evidence type="ECO:0000313" key="1">
    <source>
        <dbReference type="EMBL" id="KAK7504759.1"/>
    </source>
</evidence>
<keyword evidence="2" id="KW-1185">Reference proteome</keyword>
<sequence length="100" mass="11961">MTERKVNPTITPCLPPIMHNKLNREIRNFNLPSSFQRRRHAHIQKRIETSKFAFLGYVGRRMVSTKYRGAIRNGPDEVWRRKQCSAYGLQQVQRCYPEWN</sequence>
<name>A0ABD0M0C9_9CAEN</name>
<accession>A0ABD0M0C9</accession>
<dbReference type="EMBL" id="JACVVK020000013">
    <property type="protein sequence ID" value="KAK7504759.1"/>
    <property type="molecule type" value="Genomic_DNA"/>
</dbReference>